<evidence type="ECO:0008006" key="4">
    <source>
        <dbReference type="Google" id="ProtNLM"/>
    </source>
</evidence>
<dbReference type="Gene3D" id="3.60.10.10">
    <property type="entry name" value="Endonuclease/exonuclease/phosphatase"/>
    <property type="match status" value="1"/>
</dbReference>
<comment type="caution">
    <text evidence="1">The sequence shown here is derived from an EMBL/GenBank/DDBJ whole genome shotgun (WGS) entry which is preliminary data.</text>
</comment>
<name>A0A8S2RUB8_9BILA</name>
<organism evidence="1 3">
    <name type="scientific">Rotaria magnacalcarata</name>
    <dbReference type="NCBI Taxonomy" id="392030"/>
    <lineage>
        <taxon>Eukaryota</taxon>
        <taxon>Metazoa</taxon>
        <taxon>Spiralia</taxon>
        <taxon>Gnathifera</taxon>
        <taxon>Rotifera</taxon>
        <taxon>Eurotatoria</taxon>
        <taxon>Bdelloidea</taxon>
        <taxon>Philodinida</taxon>
        <taxon>Philodinidae</taxon>
        <taxon>Rotaria</taxon>
    </lineage>
</organism>
<feature type="non-terminal residue" evidence="1">
    <location>
        <position position="102"/>
    </location>
</feature>
<dbReference type="EMBL" id="CAJOBH010015325">
    <property type="protein sequence ID" value="CAF4186676.1"/>
    <property type="molecule type" value="Genomic_DNA"/>
</dbReference>
<evidence type="ECO:0000313" key="3">
    <source>
        <dbReference type="Proteomes" id="UP000681967"/>
    </source>
</evidence>
<sequence>MDRIKIDILGISELKWTGTGHFTSGNYEVYYSGNQNTRKNGVAMVLNKKLVSSVIGYYPKNARMITIRLHGKPTNLTIIQIYAPTTEAEESTIEDFYMELQQ</sequence>
<reference evidence="1" key="1">
    <citation type="submission" date="2021-02" db="EMBL/GenBank/DDBJ databases">
        <authorList>
            <person name="Nowell W R."/>
        </authorList>
    </citation>
    <scope>NUCLEOTIDE SEQUENCE</scope>
</reference>
<protein>
    <recommendedName>
        <fullName evidence="4">Craniofacial development protein 2-like</fullName>
    </recommendedName>
</protein>
<dbReference type="Proteomes" id="UP000681967">
    <property type="component" value="Unassembled WGS sequence"/>
</dbReference>
<proteinExistence type="predicted"/>
<dbReference type="AlphaFoldDB" id="A0A8S2RUB8"/>
<evidence type="ECO:0000313" key="2">
    <source>
        <dbReference type="EMBL" id="CAF4312390.1"/>
    </source>
</evidence>
<dbReference type="InterPro" id="IPR036691">
    <property type="entry name" value="Endo/exonu/phosph_ase_sf"/>
</dbReference>
<dbReference type="SUPFAM" id="SSF56219">
    <property type="entry name" value="DNase I-like"/>
    <property type="match status" value="1"/>
</dbReference>
<accession>A0A8S2RUB8</accession>
<gene>
    <name evidence="1" type="ORF">BYL167_LOCUS23056</name>
    <name evidence="2" type="ORF">GIL414_LOCUS26334</name>
</gene>
<dbReference type="EMBL" id="CAJOBJ010038297">
    <property type="protein sequence ID" value="CAF4312390.1"/>
    <property type="molecule type" value="Genomic_DNA"/>
</dbReference>
<dbReference type="Proteomes" id="UP000681720">
    <property type="component" value="Unassembled WGS sequence"/>
</dbReference>
<evidence type="ECO:0000313" key="1">
    <source>
        <dbReference type="EMBL" id="CAF4186676.1"/>
    </source>
</evidence>